<dbReference type="PANTHER" id="PTHR18919">
    <property type="entry name" value="ACETYL-COA C-ACYLTRANSFERASE"/>
    <property type="match status" value="1"/>
</dbReference>
<evidence type="ECO:0000256" key="1">
    <source>
        <dbReference type="ARBA" id="ARBA00010982"/>
    </source>
</evidence>
<dbReference type="PROSITE" id="PS00099">
    <property type="entry name" value="THIOLASE_3"/>
    <property type="match status" value="1"/>
</dbReference>
<dbReference type="InterPro" id="IPR020616">
    <property type="entry name" value="Thiolase_N"/>
</dbReference>
<dbReference type="InterPro" id="IPR002155">
    <property type="entry name" value="Thiolase"/>
</dbReference>
<keyword evidence="11" id="KW-1185">Reference proteome</keyword>
<evidence type="ECO:0000256" key="4">
    <source>
        <dbReference type="ARBA" id="ARBA00023315"/>
    </source>
</evidence>
<dbReference type="RefSeq" id="WP_209694011.1">
    <property type="nucleotide sequence ID" value="NZ_BAAAVU010000026.1"/>
</dbReference>
<organism evidence="10 11">
    <name type="scientific">Kribbella aluminosa</name>
    <dbReference type="NCBI Taxonomy" id="416017"/>
    <lineage>
        <taxon>Bacteria</taxon>
        <taxon>Bacillati</taxon>
        <taxon>Actinomycetota</taxon>
        <taxon>Actinomycetes</taxon>
        <taxon>Propionibacteriales</taxon>
        <taxon>Kribbellaceae</taxon>
        <taxon>Kribbella</taxon>
    </lineage>
</organism>
<proteinExistence type="inferred from homology"/>
<accession>A0ABS4UHC3</accession>
<dbReference type="InterPro" id="IPR020617">
    <property type="entry name" value="Thiolase_C"/>
</dbReference>
<dbReference type="InterPro" id="IPR020615">
    <property type="entry name" value="Thiolase_acyl_enz_int_AS"/>
</dbReference>
<evidence type="ECO:0000256" key="5">
    <source>
        <dbReference type="ARBA" id="ARBA00030755"/>
    </source>
</evidence>
<evidence type="ECO:0000313" key="11">
    <source>
        <dbReference type="Proteomes" id="UP000755585"/>
    </source>
</evidence>
<dbReference type="PIRSF" id="PIRSF000429">
    <property type="entry name" value="Ac-CoA_Ac_transf"/>
    <property type="match status" value="1"/>
</dbReference>
<dbReference type="PANTHER" id="PTHR18919:SF107">
    <property type="entry name" value="ACETYL-COA ACETYLTRANSFERASE, CYTOSOLIC"/>
    <property type="match status" value="1"/>
</dbReference>
<name>A0ABS4UHC3_9ACTN</name>
<comment type="caution">
    <text evidence="10">The sequence shown here is derived from an EMBL/GenBank/DDBJ whole genome shotgun (WGS) entry which is preliminary data.</text>
</comment>
<evidence type="ECO:0000259" key="9">
    <source>
        <dbReference type="Pfam" id="PF02803"/>
    </source>
</evidence>
<evidence type="ECO:0000313" key="10">
    <source>
        <dbReference type="EMBL" id="MBP2351046.1"/>
    </source>
</evidence>
<dbReference type="InterPro" id="IPR016039">
    <property type="entry name" value="Thiolase-like"/>
</dbReference>
<reference evidence="10 11" key="1">
    <citation type="submission" date="2021-03" db="EMBL/GenBank/DDBJ databases">
        <title>Sequencing the genomes of 1000 actinobacteria strains.</title>
        <authorList>
            <person name="Klenk H.-P."/>
        </authorList>
    </citation>
    <scope>NUCLEOTIDE SEQUENCE [LARGE SCALE GENOMIC DNA]</scope>
    <source>
        <strain evidence="10 11">DSM 18824</strain>
    </source>
</reference>
<dbReference type="Pfam" id="PF02803">
    <property type="entry name" value="Thiolase_C"/>
    <property type="match status" value="1"/>
</dbReference>
<evidence type="ECO:0000256" key="6">
    <source>
        <dbReference type="ARBA" id="ARBA00040529"/>
    </source>
</evidence>
<dbReference type="GO" id="GO:0003985">
    <property type="term" value="F:acetyl-CoA C-acetyltransferase activity"/>
    <property type="evidence" value="ECO:0007669"/>
    <property type="project" value="UniProtKB-EC"/>
</dbReference>
<dbReference type="EMBL" id="JAGINT010000001">
    <property type="protein sequence ID" value="MBP2351046.1"/>
    <property type="molecule type" value="Genomic_DNA"/>
</dbReference>
<keyword evidence="3 7" id="KW-0808">Transferase</keyword>
<feature type="domain" description="Thiolase C-terminal" evidence="9">
    <location>
        <begin position="276"/>
        <end position="396"/>
    </location>
</feature>
<gene>
    <name evidence="10" type="ORF">JOF29_002129</name>
</gene>
<sequence>MSDTRNSSVIVAGARTPIGRLLGGLKGFTGADLGGFAIQGALRKAGVAADQVEYVIMGQVLQAGGGQITARQAAAKGGIPMDVPAITINKVCLSGLNAIALADQLIRAGEYEIVVAGGMESMTNAPHLLPKSREGFKYGDTTLVDSMAYDGLWDAFTDQAMGALTDQANNERQKLSREEQDEFSARSHQRAAEAWKNGLFADEVVPVEVPQRKGDPIVVDSDEGVRGDTSVEVLAKLRPAFGKDGTITAGSASQISDGGCAVVVMSKAKAEELGLSWIAEIGAHGSVAGPDSTLQSQPANAIAKACSKEGIQPGDLDLIEINEAFAAVGIASARELQVSEDKVNVNGGAIALGHPIGMSGARLVLHLALELGRRGGGIGAAALCGGGGQGDALIIRAPKS</sequence>
<dbReference type="CDD" id="cd00751">
    <property type="entry name" value="thiolase"/>
    <property type="match status" value="1"/>
</dbReference>
<dbReference type="EC" id="2.3.1.9" evidence="2"/>
<dbReference type="Proteomes" id="UP000755585">
    <property type="component" value="Unassembled WGS sequence"/>
</dbReference>
<dbReference type="PROSITE" id="PS00098">
    <property type="entry name" value="THIOLASE_1"/>
    <property type="match status" value="1"/>
</dbReference>
<evidence type="ECO:0000256" key="2">
    <source>
        <dbReference type="ARBA" id="ARBA00012705"/>
    </source>
</evidence>
<dbReference type="Pfam" id="PF00108">
    <property type="entry name" value="Thiolase_N"/>
    <property type="match status" value="1"/>
</dbReference>
<evidence type="ECO:0000256" key="7">
    <source>
        <dbReference type="RuleBase" id="RU003557"/>
    </source>
</evidence>
<dbReference type="InterPro" id="IPR020613">
    <property type="entry name" value="Thiolase_CS"/>
</dbReference>
<dbReference type="SUPFAM" id="SSF53901">
    <property type="entry name" value="Thiolase-like"/>
    <property type="match status" value="2"/>
</dbReference>
<feature type="domain" description="Thiolase N-terminal" evidence="8">
    <location>
        <begin position="9"/>
        <end position="267"/>
    </location>
</feature>
<evidence type="ECO:0000259" key="8">
    <source>
        <dbReference type="Pfam" id="PF00108"/>
    </source>
</evidence>
<dbReference type="Gene3D" id="3.40.47.10">
    <property type="match status" value="2"/>
</dbReference>
<protein>
    <recommendedName>
        <fullName evidence="6">Probable acetyl-CoA acetyltransferase</fullName>
        <ecNumber evidence="2">2.3.1.9</ecNumber>
    </recommendedName>
    <alternativeName>
        <fullName evidence="5">Acetoacetyl-CoA thiolase</fullName>
    </alternativeName>
</protein>
<keyword evidence="4 7" id="KW-0012">Acyltransferase</keyword>
<dbReference type="InterPro" id="IPR020610">
    <property type="entry name" value="Thiolase_AS"/>
</dbReference>
<evidence type="ECO:0000256" key="3">
    <source>
        <dbReference type="ARBA" id="ARBA00022679"/>
    </source>
</evidence>
<comment type="similarity">
    <text evidence="1 7">Belongs to the thiolase-like superfamily. Thiolase family.</text>
</comment>
<dbReference type="NCBIfam" id="TIGR01930">
    <property type="entry name" value="AcCoA-C-Actrans"/>
    <property type="match status" value="1"/>
</dbReference>
<dbReference type="PROSITE" id="PS00737">
    <property type="entry name" value="THIOLASE_2"/>
    <property type="match status" value="1"/>
</dbReference>